<keyword evidence="10 11" id="KW-0472">Membrane</keyword>
<accession>A0A7T2YRG0</accession>
<dbReference type="PROSITE" id="PS51012">
    <property type="entry name" value="ABC_TM2"/>
    <property type="match status" value="1"/>
</dbReference>
<comment type="similarity">
    <text evidence="2 11">Belongs to the ABC-2 integral membrane protein family.</text>
</comment>
<sequence length="268" mass="30360">MKLLRHISAPFALIIKDRRTIWSMYLYDIRSTTAGTQMGIAWNLIYPLFFFMNYVLVYRFILKVQFAGLSDWQYIMLILAGLVPALGFSQVIGTGISTLSANSGLLKGTLIRPETLPLKSVLLCLPNFVVGFVVILIIALFSNNLHATILLVPVLFALYLMLCVGLLWLLSSLNVIFRDLGQIVTALLFPLMMMSPVAYPVERIPEALRPFMYFNPFYYFVPCFQDVVAMGRLPQADIFFPFAIFSLVVFYLGFAVFNKLTSVFLDNV</sequence>
<comment type="caution">
    <text evidence="11">Lacks conserved residue(s) required for the propagation of feature annotation.</text>
</comment>
<keyword evidence="14" id="KW-1185">Reference proteome</keyword>
<dbReference type="EMBL" id="CP065748">
    <property type="protein sequence ID" value="QPS80720.1"/>
    <property type="molecule type" value="Genomic_DNA"/>
</dbReference>
<evidence type="ECO:0000256" key="11">
    <source>
        <dbReference type="RuleBase" id="RU361157"/>
    </source>
</evidence>
<evidence type="ECO:0000313" key="14">
    <source>
        <dbReference type="Proteomes" id="UP000595064"/>
    </source>
</evidence>
<dbReference type="InterPro" id="IPR000412">
    <property type="entry name" value="ABC_2_transport"/>
</dbReference>
<comment type="subcellular location">
    <subcellularLocation>
        <location evidence="11">Cell inner membrane</location>
        <topology evidence="11">Multi-pass membrane protein</topology>
    </subcellularLocation>
    <subcellularLocation>
        <location evidence="1">Cell membrane</location>
        <topology evidence="1">Multi-pass membrane protein</topology>
    </subcellularLocation>
</comment>
<dbReference type="PRINTS" id="PR00164">
    <property type="entry name" value="ABC2TRNSPORT"/>
</dbReference>
<keyword evidence="8 11" id="KW-1133">Transmembrane helix</keyword>
<evidence type="ECO:0000256" key="1">
    <source>
        <dbReference type="ARBA" id="ARBA00004651"/>
    </source>
</evidence>
<reference evidence="13 14" key="1">
    <citation type="submission" date="2020-12" db="EMBL/GenBank/DDBJ databases">
        <title>FDA dAtabase for Regulatory Grade micrObial Sequences (FDA-ARGOS): Supporting development and validation of Infectious Disease Dx tests.</title>
        <authorList>
            <person name="Sproer C."/>
            <person name="Gronow S."/>
            <person name="Severitt S."/>
            <person name="Schroder I."/>
            <person name="Tallon L."/>
            <person name="Sadzewicz L."/>
            <person name="Zhao X."/>
            <person name="Boylan J."/>
            <person name="Ott S."/>
            <person name="Bowen H."/>
            <person name="Vavikolanu K."/>
            <person name="Mehta A."/>
            <person name="Aluvathingal J."/>
            <person name="Nadendla S."/>
            <person name="Lowell S."/>
            <person name="Myers T."/>
            <person name="Yan Y."/>
            <person name="Sichtig H."/>
        </authorList>
    </citation>
    <scope>NUCLEOTIDE SEQUENCE [LARGE SCALE GENOMIC DNA]</scope>
    <source>
        <strain evidence="13 14">FDAARGOS_890</strain>
    </source>
</reference>
<keyword evidence="4 11" id="KW-1003">Cell membrane</keyword>
<dbReference type="Pfam" id="PF01061">
    <property type="entry name" value="ABC2_membrane"/>
    <property type="match status" value="1"/>
</dbReference>
<keyword evidence="3 11" id="KW-0813">Transport</keyword>
<evidence type="ECO:0000256" key="10">
    <source>
        <dbReference type="ARBA" id="ARBA00023136"/>
    </source>
</evidence>
<evidence type="ECO:0000256" key="9">
    <source>
        <dbReference type="ARBA" id="ARBA00023047"/>
    </source>
</evidence>
<gene>
    <name evidence="13" type="ORF">I6G47_27685</name>
</gene>
<dbReference type="PANTHER" id="PTHR30413">
    <property type="entry name" value="INNER MEMBRANE TRANSPORT PERMEASE"/>
    <property type="match status" value="1"/>
</dbReference>
<organism evidence="13 14">
    <name type="scientific">Delftia lacustris</name>
    <dbReference type="NCBI Taxonomy" id="558537"/>
    <lineage>
        <taxon>Bacteria</taxon>
        <taxon>Pseudomonadati</taxon>
        <taxon>Pseudomonadota</taxon>
        <taxon>Betaproteobacteria</taxon>
        <taxon>Burkholderiales</taxon>
        <taxon>Comamonadaceae</taxon>
        <taxon>Delftia</taxon>
    </lineage>
</organism>
<feature type="transmembrane region" description="Helical" evidence="11">
    <location>
        <begin position="120"/>
        <end position="141"/>
    </location>
</feature>
<dbReference type="InterPro" id="IPR013525">
    <property type="entry name" value="ABC2_TM"/>
</dbReference>
<evidence type="ECO:0000256" key="8">
    <source>
        <dbReference type="ARBA" id="ARBA00022989"/>
    </source>
</evidence>
<dbReference type="GO" id="GO:0043190">
    <property type="term" value="C:ATP-binding cassette (ABC) transporter complex"/>
    <property type="evidence" value="ECO:0007669"/>
    <property type="project" value="InterPro"/>
</dbReference>
<feature type="transmembrane region" description="Helical" evidence="11">
    <location>
        <begin position="238"/>
        <end position="257"/>
    </location>
</feature>
<evidence type="ECO:0000313" key="13">
    <source>
        <dbReference type="EMBL" id="QPS80720.1"/>
    </source>
</evidence>
<dbReference type="GO" id="GO:0015774">
    <property type="term" value="P:polysaccharide transport"/>
    <property type="evidence" value="ECO:0007669"/>
    <property type="project" value="UniProtKB-KW"/>
</dbReference>
<feature type="domain" description="ABC transmembrane type-2" evidence="12">
    <location>
        <begin position="38"/>
        <end position="260"/>
    </location>
</feature>
<feature type="transmembrane region" description="Helical" evidence="11">
    <location>
        <begin position="74"/>
        <end position="99"/>
    </location>
</feature>
<dbReference type="GO" id="GO:0015920">
    <property type="term" value="P:lipopolysaccharide transport"/>
    <property type="evidence" value="ECO:0007669"/>
    <property type="project" value="TreeGrafter"/>
</dbReference>
<evidence type="ECO:0000259" key="12">
    <source>
        <dbReference type="PROSITE" id="PS51012"/>
    </source>
</evidence>
<protein>
    <recommendedName>
        <fullName evidence="11">Transport permease protein</fullName>
    </recommendedName>
</protein>
<evidence type="ECO:0000256" key="6">
    <source>
        <dbReference type="ARBA" id="ARBA00022692"/>
    </source>
</evidence>
<keyword evidence="7" id="KW-0972">Capsule biogenesis/degradation</keyword>
<proteinExistence type="inferred from homology"/>
<dbReference type="GO" id="GO:0140359">
    <property type="term" value="F:ABC-type transporter activity"/>
    <property type="evidence" value="ECO:0007669"/>
    <property type="project" value="InterPro"/>
</dbReference>
<dbReference type="AlphaFoldDB" id="A0A7T2YRG0"/>
<keyword evidence="5" id="KW-0762">Sugar transport</keyword>
<dbReference type="KEGG" id="dla:I6G47_27685"/>
<evidence type="ECO:0000256" key="3">
    <source>
        <dbReference type="ARBA" id="ARBA00022448"/>
    </source>
</evidence>
<feature type="transmembrane region" description="Helical" evidence="11">
    <location>
        <begin position="147"/>
        <end position="168"/>
    </location>
</feature>
<feature type="transmembrane region" description="Helical" evidence="11">
    <location>
        <begin position="40"/>
        <end position="62"/>
    </location>
</feature>
<name>A0A7T2YRG0_9BURK</name>
<keyword evidence="6 11" id="KW-0812">Transmembrane</keyword>
<evidence type="ECO:0000256" key="7">
    <source>
        <dbReference type="ARBA" id="ARBA00022903"/>
    </source>
</evidence>
<dbReference type="InterPro" id="IPR047817">
    <property type="entry name" value="ABC2_TM_bact-type"/>
</dbReference>
<keyword evidence="9" id="KW-0625">Polysaccharide transport</keyword>
<dbReference type="RefSeq" id="WP_016450946.1">
    <property type="nucleotide sequence ID" value="NZ_CP065748.1"/>
</dbReference>
<dbReference type="Proteomes" id="UP000595064">
    <property type="component" value="Chromosome"/>
</dbReference>
<evidence type="ECO:0000256" key="5">
    <source>
        <dbReference type="ARBA" id="ARBA00022597"/>
    </source>
</evidence>
<evidence type="ECO:0000256" key="2">
    <source>
        <dbReference type="ARBA" id="ARBA00007783"/>
    </source>
</evidence>
<evidence type="ECO:0000256" key="4">
    <source>
        <dbReference type="ARBA" id="ARBA00022475"/>
    </source>
</evidence>
<dbReference type="PANTHER" id="PTHR30413:SF10">
    <property type="entry name" value="CAPSULE POLYSACCHARIDE EXPORT INNER-MEMBRANE PROTEIN CTRC"/>
    <property type="match status" value="1"/>
</dbReference>